<keyword evidence="2" id="KW-0969">Cilium</keyword>
<reference evidence="2 3" key="1">
    <citation type="submission" date="2014-04" db="EMBL/GenBank/DDBJ databases">
        <title>Genome assembly of Hyalangium minutum DSM 14724.</title>
        <authorList>
            <person name="Sharma G."/>
            <person name="Subramanian S."/>
        </authorList>
    </citation>
    <scope>NUCLEOTIDE SEQUENCE [LARGE SCALE GENOMIC DNA]</scope>
    <source>
        <strain evidence="2 3">DSM 14724</strain>
    </source>
</reference>
<keyword evidence="2" id="KW-0282">Flagellum</keyword>
<keyword evidence="1" id="KW-0732">Signal</keyword>
<comment type="caution">
    <text evidence="2">The sequence shown here is derived from an EMBL/GenBank/DDBJ whole genome shotgun (WGS) entry which is preliminary data.</text>
</comment>
<dbReference type="Proteomes" id="UP000028725">
    <property type="component" value="Unassembled WGS sequence"/>
</dbReference>
<gene>
    <name evidence="2" type="ORF">DB31_0139</name>
</gene>
<sequence length="300" mass="31694">MVRPSLSLALVALSLLSTPALAQSRLPSFDLQRLQFEPSALGSFVVGTGRTLDAGVFRTSFQVHYEQQPLSFDERWDPAAGQSLVEGKFTTHLTAAYGVLSWLQVGAQVPFILNQSGTRTFTALPPSKTGLGTPWVSARVGLLSQKSGGPMNLALDVAGAVPVGSTEALAKDDYALYPRLQLGVQGSGFQVGGEVGALVRKKVDLGVLSLREHDVIGNELRIGATVTSLGGKKTRGELSVMTALPLEDGRMSTEVLLAIRRHALPWLDLYVLGGPGIGIASDTPSFRVIAGASFSNAKID</sequence>
<evidence type="ECO:0000256" key="1">
    <source>
        <dbReference type="SAM" id="SignalP"/>
    </source>
</evidence>
<organism evidence="2 3">
    <name type="scientific">Hyalangium minutum</name>
    <dbReference type="NCBI Taxonomy" id="394096"/>
    <lineage>
        <taxon>Bacteria</taxon>
        <taxon>Pseudomonadati</taxon>
        <taxon>Myxococcota</taxon>
        <taxon>Myxococcia</taxon>
        <taxon>Myxococcales</taxon>
        <taxon>Cystobacterineae</taxon>
        <taxon>Archangiaceae</taxon>
        <taxon>Hyalangium</taxon>
    </lineage>
</organism>
<proteinExistence type="predicted"/>
<dbReference type="RefSeq" id="WP_044180640.1">
    <property type="nucleotide sequence ID" value="NZ_JMCB01000001.1"/>
</dbReference>
<evidence type="ECO:0000313" key="3">
    <source>
        <dbReference type="Proteomes" id="UP000028725"/>
    </source>
</evidence>
<evidence type="ECO:0000313" key="2">
    <source>
        <dbReference type="EMBL" id="KFE71878.1"/>
    </source>
</evidence>
<dbReference type="AlphaFoldDB" id="A0A085WW15"/>
<protein>
    <submittedName>
        <fullName evidence="2">Flagellar motor rotation protein MotB</fullName>
    </submittedName>
</protein>
<dbReference type="EMBL" id="JMCB01000001">
    <property type="protein sequence ID" value="KFE71878.1"/>
    <property type="molecule type" value="Genomic_DNA"/>
</dbReference>
<dbReference type="STRING" id="394096.DB31_0139"/>
<feature type="signal peptide" evidence="1">
    <location>
        <begin position="1"/>
        <end position="22"/>
    </location>
</feature>
<feature type="chain" id="PRO_5001800176" evidence="1">
    <location>
        <begin position="23"/>
        <end position="300"/>
    </location>
</feature>
<name>A0A085WW15_9BACT</name>
<accession>A0A085WW15</accession>
<keyword evidence="3" id="KW-1185">Reference proteome</keyword>
<keyword evidence="2" id="KW-0966">Cell projection</keyword>